<keyword evidence="3" id="KW-1185">Reference proteome</keyword>
<dbReference type="Pfam" id="PF00300">
    <property type="entry name" value="His_Phos_1"/>
    <property type="match status" value="1"/>
</dbReference>
<dbReference type="InterPro" id="IPR013078">
    <property type="entry name" value="His_Pase_superF_clade-1"/>
</dbReference>
<dbReference type="PANTHER" id="PTHR20935">
    <property type="entry name" value="PHOSPHOGLYCERATE MUTASE-RELATED"/>
    <property type="match status" value="1"/>
</dbReference>
<dbReference type="CDD" id="cd07067">
    <property type="entry name" value="HP_PGM_like"/>
    <property type="match status" value="1"/>
</dbReference>
<accession>A0A134AI51</accession>
<dbReference type="EMBL" id="LSDG01000019">
    <property type="protein sequence ID" value="KXB67408.1"/>
    <property type="molecule type" value="Genomic_DNA"/>
</dbReference>
<proteinExistence type="predicted"/>
<gene>
    <name evidence="2" type="ORF">HMPREF1863_00598</name>
</gene>
<evidence type="ECO:0000313" key="2">
    <source>
        <dbReference type="EMBL" id="KXB67408.1"/>
    </source>
</evidence>
<dbReference type="RefSeq" id="WP_068367160.1">
    <property type="nucleotide sequence ID" value="NZ_CALTYF010000006.1"/>
</dbReference>
<name>A0A134AI51_9FIRM</name>
<organism evidence="2 3">
    <name type="scientific">Aedoeadaptatus coxii</name>
    <dbReference type="NCBI Taxonomy" id="755172"/>
    <lineage>
        <taxon>Bacteria</taxon>
        <taxon>Bacillati</taxon>
        <taxon>Bacillota</taxon>
        <taxon>Tissierellia</taxon>
        <taxon>Tissierellales</taxon>
        <taxon>Peptoniphilaceae</taxon>
        <taxon>Aedoeadaptatus</taxon>
    </lineage>
</organism>
<dbReference type="Proteomes" id="UP000070442">
    <property type="component" value="Unassembled WGS sequence"/>
</dbReference>
<dbReference type="Gene3D" id="3.40.50.1240">
    <property type="entry name" value="Phosphoglycerate mutase-like"/>
    <property type="match status" value="1"/>
</dbReference>
<evidence type="ECO:0000256" key="1">
    <source>
        <dbReference type="ARBA" id="ARBA00022801"/>
    </source>
</evidence>
<dbReference type="AlphaFoldDB" id="A0A134AI51"/>
<keyword evidence="1" id="KW-0378">Hydrolase</keyword>
<dbReference type="InterPro" id="IPR029033">
    <property type="entry name" value="His_PPase_superfam"/>
</dbReference>
<dbReference type="OrthoDB" id="1697438at2"/>
<dbReference type="SUPFAM" id="SSF53254">
    <property type="entry name" value="Phosphoglycerate mutase-like"/>
    <property type="match status" value="1"/>
</dbReference>
<reference evidence="3" key="1">
    <citation type="submission" date="2016-01" db="EMBL/GenBank/DDBJ databases">
        <authorList>
            <person name="Mitreva M."/>
            <person name="Pepin K.H."/>
            <person name="Mihindukulasuriya K.A."/>
            <person name="Fulton R."/>
            <person name="Fronick C."/>
            <person name="O'Laughlin M."/>
            <person name="Miner T."/>
            <person name="Herter B."/>
            <person name="Rosa B.A."/>
            <person name="Cordes M."/>
            <person name="Tomlinson C."/>
            <person name="Wollam A."/>
            <person name="Palsikar V.B."/>
            <person name="Mardis E.R."/>
            <person name="Wilson R.K."/>
        </authorList>
    </citation>
    <scope>NUCLEOTIDE SEQUENCE [LARGE SCALE GENOMIC DNA]</scope>
    <source>
        <strain evidence="3">DNF00729</strain>
    </source>
</reference>
<dbReference type="GO" id="GO:0016787">
    <property type="term" value="F:hydrolase activity"/>
    <property type="evidence" value="ECO:0007669"/>
    <property type="project" value="UniProtKB-KW"/>
</dbReference>
<sequence>MILYLMRHGDAESFADRDEERALTQEGIFQAEDTADAFLRREWPLPQKIIVSEYKRAVETAEVVAKKLGVHDVKIVSYKDATRWRNMKAYITDEPILFIAHQPSLGYTIEEITGQIVAVKKASLHRIEYDPILDKGVYVDKIERVRA</sequence>
<evidence type="ECO:0000313" key="3">
    <source>
        <dbReference type="Proteomes" id="UP000070442"/>
    </source>
</evidence>
<dbReference type="STRING" id="755172.HMPREF1863_00598"/>
<comment type="caution">
    <text evidence="2">The sequence shown here is derived from an EMBL/GenBank/DDBJ whole genome shotgun (WGS) entry which is preliminary data.</text>
</comment>
<dbReference type="SMART" id="SM00855">
    <property type="entry name" value="PGAM"/>
    <property type="match status" value="1"/>
</dbReference>
<dbReference type="InterPro" id="IPR051021">
    <property type="entry name" value="Mito_Ser/Thr_phosphatase"/>
</dbReference>
<protein>
    <submittedName>
        <fullName evidence="2">Putative phosphohistidine phosphatase SixA</fullName>
    </submittedName>
</protein>
<dbReference type="PATRIC" id="fig|755172.3.peg.571"/>